<dbReference type="InterPro" id="IPR036322">
    <property type="entry name" value="WD40_repeat_dom_sf"/>
</dbReference>
<dbReference type="WBParaSite" id="GPUH_0002020801-mRNA-1">
    <property type="protein sequence ID" value="GPUH_0002020801-mRNA-1"/>
    <property type="gene ID" value="GPUH_0002020801"/>
</dbReference>
<dbReference type="GO" id="GO:0034198">
    <property type="term" value="P:cellular response to amino acid starvation"/>
    <property type="evidence" value="ECO:0007669"/>
    <property type="project" value="TreeGrafter"/>
</dbReference>
<dbReference type="GO" id="GO:1904262">
    <property type="term" value="P:negative regulation of TORC1 signaling"/>
    <property type="evidence" value="ECO:0007669"/>
    <property type="project" value="TreeGrafter"/>
</dbReference>
<proteinExistence type="predicted"/>
<dbReference type="GO" id="GO:0051015">
    <property type="term" value="F:actin filament binding"/>
    <property type="evidence" value="ECO:0007669"/>
    <property type="project" value="TreeGrafter"/>
</dbReference>
<dbReference type="GO" id="GO:0030027">
    <property type="term" value="C:lamellipodium"/>
    <property type="evidence" value="ECO:0007669"/>
    <property type="project" value="TreeGrafter"/>
</dbReference>
<sequence length="339" mass="37657">LSGKVYWARSSEMVITDLHDLLDEKISGEETLEIVASDCARRRESNDIAFLVTCWILFDEHWEPKRHFAALFKATSEPGFVLSYKLELDSVPSYTRVTGETAVADNRHCWLIFTTSRAAQLLAIHPTSLEVEDIESVGDIFPGLDLGDLPGSAVRSHCLKTSIYRWSVLGFDTGYVIATTLSLKTNFIEDRSKLKFSGAVSVLQILQHVGREDKISVLISSTLGPAAVWTLSLSADKSHFEWTRRRILENTRGRDAVVCCAAGQHLIAIGTYSGGVLVYRRRDLISEGNRPPLCSTFELSIPVISLLFLRDNLLAVLTTDGLYTVFGRSLAKYIASVQL</sequence>
<dbReference type="AlphaFoldDB" id="A0A183EGU2"/>
<accession>A0A183EGU2</accession>
<dbReference type="PANTHER" id="PTHR15435:SF2">
    <property type="entry name" value="KICSTOR COMPLEX PROTEIN KAPTIN"/>
    <property type="match status" value="1"/>
</dbReference>
<evidence type="ECO:0000313" key="1">
    <source>
        <dbReference type="WBParaSite" id="GPUH_0002020801-mRNA-1"/>
    </source>
</evidence>
<reference evidence="1" key="1">
    <citation type="submission" date="2016-06" db="UniProtKB">
        <authorList>
            <consortium name="WormBaseParasite"/>
        </authorList>
    </citation>
    <scope>IDENTIFICATION</scope>
</reference>
<dbReference type="PANTHER" id="PTHR15435">
    <property type="entry name" value="KICSTOR COMPLEX PROTEIN KAPTIN"/>
    <property type="match status" value="1"/>
</dbReference>
<dbReference type="GO" id="GO:0015629">
    <property type="term" value="C:actin cytoskeleton"/>
    <property type="evidence" value="ECO:0007669"/>
    <property type="project" value="InterPro"/>
</dbReference>
<protein>
    <submittedName>
        <fullName evidence="1">Nbas_N domain-containing protein</fullName>
    </submittedName>
</protein>
<dbReference type="GO" id="GO:0007015">
    <property type="term" value="P:actin filament organization"/>
    <property type="evidence" value="ECO:0007669"/>
    <property type="project" value="InterPro"/>
</dbReference>
<dbReference type="InterPro" id="IPR029982">
    <property type="entry name" value="Kptn"/>
</dbReference>
<dbReference type="SUPFAM" id="SSF50978">
    <property type="entry name" value="WD40 repeat-like"/>
    <property type="match status" value="1"/>
</dbReference>
<organism evidence="1">
    <name type="scientific">Gongylonema pulchrum</name>
    <dbReference type="NCBI Taxonomy" id="637853"/>
    <lineage>
        <taxon>Eukaryota</taxon>
        <taxon>Metazoa</taxon>
        <taxon>Ecdysozoa</taxon>
        <taxon>Nematoda</taxon>
        <taxon>Chromadorea</taxon>
        <taxon>Rhabditida</taxon>
        <taxon>Spirurina</taxon>
        <taxon>Spiruromorpha</taxon>
        <taxon>Spiruroidea</taxon>
        <taxon>Gongylonematidae</taxon>
        <taxon>Gongylonema</taxon>
    </lineage>
</organism>
<name>A0A183EGU2_9BILA</name>